<feature type="domain" description="Saposin B-type" evidence="2">
    <location>
        <begin position="96"/>
        <end position="175"/>
    </location>
</feature>
<evidence type="ECO:0000313" key="4">
    <source>
        <dbReference type="Proteomes" id="UP000639772"/>
    </source>
</evidence>
<dbReference type="PANTHER" id="PTHR11480:SF3">
    <property type="entry name" value="BCDNA.GH08312"/>
    <property type="match status" value="1"/>
</dbReference>
<dbReference type="PROSITE" id="PS50015">
    <property type="entry name" value="SAP_B"/>
    <property type="match status" value="2"/>
</dbReference>
<dbReference type="InterPro" id="IPR051428">
    <property type="entry name" value="Sphingo_Act-Surfact_Prot"/>
</dbReference>
<proteinExistence type="predicted"/>
<feature type="domain" description="Saposin B-type" evidence="2">
    <location>
        <begin position="182"/>
        <end position="246"/>
    </location>
</feature>
<name>A0A835R4L7_VANPL</name>
<dbReference type="PANTHER" id="PTHR11480">
    <property type="entry name" value="SAPOSIN-RELATED"/>
    <property type="match status" value="1"/>
</dbReference>
<dbReference type="InterPro" id="IPR008139">
    <property type="entry name" value="SaposinB_dom"/>
</dbReference>
<dbReference type="Proteomes" id="UP000639772">
    <property type="component" value="Unassembled WGS sequence"/>
</dbReference>
<dbReference type="GO" id="GO:0006629">
    <property type="term" value="P:lipid metabolic process"/>
    <property type="evidence" value="ECO:0007669"/>
    <property type="project" value="InterPro"/>
</dbReference>
<gene>
    <name evidence="3" type="ORF">HPP92_011667</name>
</gene>
<evidence type="ECO:0000256" key="1">
    <source>
        <dbReference type="ARBA" id="ARBA00023157"/>
    </source>
</evidence>
<dbReference type="SMART" id="SM00741">
    <property type="entry name" value="SapB"/>
    <property type="match status" value="2"/>
</dbReference>
<reference evidence="3 4" key="1">
    <citation type="journal article" date="2020" name="Nat. Food">
        <title>A phased Vanilla planifolia genome enables genetic improvement of flavour and production.</title>
        <authorList>
            <person name="Hasing T."/>
            <person name="Tang H."/>
            <person name="Brym M."/>
            <person name="Khazi F."/>
            <person name="Huang T."/>
            <person name="Chambers A.H."/>
        </authorList>
    </citation>
    <scope>NUCLEOTIDE SEQUENCE [LARGE SCALE GENOMIC DNA]</scope>
    <source>
        <tissue evidence="3">Leaf</tissue>
    </source>
</reference>
<dbReference type="OrthoDB" id="69496at2759"/>
<dbReference type="Pfam" id="PF05184">
    <property type="entry name" value="SapB_1"/>
    <property type="match status" value="2"/>
</dbReference>
<organism evidence="3 4">
    <name type="scientific">Vanilla planifolia</name>
    <name type="common">Vanilla</name>
    <dbReference type="NCBI Taxonomy" id="51239"/>
    <lineage>
        <taxon>Eukaryota</taxon>
        <taxon>Viridiplantae</taxon>
        <taxon>Streptophyta</taxon>
        <taxon>Embryophyta</taxon>
        <taxon>Tracheophyta</taxon>
        <taxon>Spermatophyta</taxon>
        <taxon>Magnoliopsida</taxon>
        <taxon>Liliopsida</taxon>
        <taxon>Asparagales</taxon>
        <taxon>Orchidaceae</taxon>
        <taxon>Vanilloideae</taxon>
        <taxon>Vanilleae</taxon>
        <taxon>Vanilla</taxon>
    </lineage>
</organism>
<dbReference type="Gene3D" id="1.10.225.10">
    <property type="entry name" value="Saposin-like"/>
    <property type="match status" value="2"/>
</dbReference>
<evidence type="ECO:0000259" key="2">
    <source>
        <dbReference type="PROSITE" id="PS50015"/>
    </source>
</evidence>
<dbReference type="AlphaFoldDB" id="A0A835R4L7"/>
<dbReference type="InterPro" id="IPR007856">
    <property type="entry name" value="SapB_1"/>
</dbReference>
<dbReference type="InterPro" id="IPR011001">
    <property type="entry name" value="Saposin-like"/>
</dbReference>
<sequence length="246" mass="28108">METLGEDKMGYKMALIFLGIMIIGCSKVEAKIDNITKLNEFCFRVHQFGGDLYTVHCVQDDLAAALPLKRPMYITQTWLEKLTSGYCGEAATDAANGQWCQVCQDFITKASFFLRENETRTQIIGALHDACFHLPSFKQKCILLVDYYTQLFFAEVDKLQPKLFCEKVKVCEDKPFVDIVKYDNPCTLCHNVVDEILTKLDDPDTQIETIRAILKVCNQVEDFANQCNKLVLEYGPIILAHTEKFF</sequence>
<protein>
    <recommendedName>
        <fullName evidence="2">Saposin B-type domain-containing protein</fullName>
    </recommendedName>
</protein>
<keyword evidence="1" id="KW-1015">Disulfide bond</keyword>
<evidence type="ECO:0000313" key="3">
    <source>
        <dbReference type="EMBL" id="KAG0483583.1"/>
    </source>
</evidence>
<dbReference type="EMBL" id="JADCNM010000005">
    <property type="protein sequence ID" value="KAG0483583.1"/>
    <property type="molecule type" value="Genomic_DNA"/>
</dbReference>
<dbReference type="SUPFAM" id="SSF47862">
    <property type="entry name" value="Saposin"/>
    <property type="match status" value="2"/>
</dbReference>
<accession>A0A835R4L7</accession>
<comment type="caution">
    <text evidence="3">The sequence shown here is derived from an EMBL/GenBank/DDBJ whole genome shotgun (WGS) entry which is preliminary data.</text>
</comment>